<evidence type="ECO:0000313" key="2">
    <source>
        <dbReference type="Proteomes" id="UP000260554"/>
    </source>
</evidence>
<protein>
    <submittedName>
        <fullName evidence="1">5'-3' exonuclease</fullName>
    </submittedName>
</protein>
<sequence length="185" mass="21107">MLPGLHVDWTKLCLTTVKPGEYEVIGPNEKIYGLKWFWLQMLMGDQADNCPGLEWIYLPVIPGKEPKLTKCGEKTALKALYGIDNHEDAFRAVADYYRYGYRGHEPKAGTPAFAYDRFVEQAALMWMRTGPKAELLDFAQHKGPGGFSHLFDQHMWDACERLDKRVKAKRAELDELAEEPLNCVG</sequence>
<dbReference type="SUPFAM" id="SSF47807">
    <property type="entry name" value="5' to 3' exonuclease, C-terminal subdomain"/>
    <property type="match status" value="1"/>
</dbReference>
<dbReference type="InterPro" id="IPR036279">
    <property type="entry name" value="5-3_exonuclease_C_sf"/>
</dbReference>
<organism evidence="1 2">
    <name type="scientific">Sphingomonas phage Scott</name>
    <dbReference type="NCBI Taxonomy" id="2282912"/>
    <lineage>
        <taxon>Viruses</taxon>
        <taxon>Duplodnaviria</taxon>
        <taxon>Heunggongvirae</taxon>
        <taxon>Uroviricota</taxon>
        <taxon>Caudoviricetes</taxon>
        <taxon>Autographivirales</taxon>
        <taxon>Autonotataviridae</taxon>
        <taxon>Scottvirus</taxon>
        <taxon>Scottvirus scott</taxon>
    </lineage>
</organism>
<gene>
    <name evidence="1" type="ORF">SPS_42</name>
</gene>
<evidence type="ECO:0000313" key="1">
    <source>
        <dbReference type="EMBL" id="AXN53753.1"/>
    </source>
</evidence>
<name>A0A346FDD9_9CAUD</name>
<proteinExistence type="predicted"/>
<keyword evidence="2" id="KW-1185">Reference proteome</keyword>
<reference evidence="1 2" key="1">
    <citation type="submission" date="2018-07" db="EMBL/GenBank/DDBJ databases">
        <title>Relating species composition and interactions to biofilm formation in a model drinking water community.</title>
        <authorList>
            <person name="Thompson A."/>
            <person name="English E.L."/>
            <person name="Willsey G."/>
            <person name="Nock A.M."/>
            <person name="Eckstrom K."/>
            <person name="Tighe S.W."/>
            <person name="Bavelock M."/>
            <person name="Cairns B."/>
            <person name="Foote A."/>
            <person name="Schulman H."/>
            <person name="Gupta S."/>
            <person name="Kadouri D."/>
            <person name="Wargo M.J."/>
        </authorList>
    </citation>
    <scope>NUCLEOTIDE SEQUENCE [LARGE SCALE GENOMIC DNA]</scope>
    <source>
        <strain evidence="1">SPS</strain>
    </source>
</reference>
<keyword evidence="1" id="KW-0540">Nuclease</keyword>
<keyword evidence="1" id="KW-0378">Hydrolase</keyword>
<accession>A0A346FDD9</accession>
<dbReference type="Proteomes" id="UP000260554">
    <property type="component" value="Segment"/>
</dbReference>
<dbReference type="EMBL" id="MH684921">
    <property type="protein sequence ID" value="AXN53753.1"/>
    <property type="molecule type" value="Genomic_DNA"/>
</dbReference>
<dbReference type="GO" id="GO:0004527">
    <property type="term" value="F:exonuclease activity"/>
    <property type="evidence" value="ECO:0007669"/>
    <property type="project" value="UniProtKB-KW"/>
</dbReference>
<keyword evidence="1" id="KW-0269">Exonuclease</keyword>